<dbReference type="AlphaFoldDB" id="A0A2P2R4U8"/>
<proteinExistence type="predicted"/>
<sequence length="49" mass="5489">MTDNLELKFCTQFLESCLGSCNFSNILKLCSFLNGSLVRDSFFLSSEEG</sequence>
<dbReference type="EMBL" id="GGEC01093751">
    <property type="protein sequence ID" value="MBX74235.1"/>
    <property type="molecule type" value="Transcribed_RNA"/>
</dbReference>
<reference evidence="1" key="1">
    <citation type="submission" date="2018-02" db="EMBL/GenBank/DDBJ databases">
        <title>Rhizophora mucronata_Transcriptome.</title>
        <authorList>
            <person name="Meera S.P."/>
            <person name="Sreeshan A."/>
            <person name="Augustine A."/>
        </authorList>
    </citation>
    <scope>NUCLEOTIDE SEQUENCE</scope>
    <source>
        <tissue evidence="1">Leaf</tissue>
    </source>
</reference>
<protein>
    <submittedName>
        <fullName evidence="1">Uncharacterized protein</fullName>
    </submittedName>
</protein>
<organism evidence="1">
    <name type="scientific">Rhizophora mucronata</name>
    <name type="common">Asiatic mangrove</name>
    <dbReference type="NCBI Taxonomy" id="61149"/>
    <lineage>
        <taxon>Eukaryota</taxon>
        <taxon>Viridiplantae</taxon>
        <taxon>Streptophyta</taxon>
        <taxon>Embryophyta</taxon>
        <taxon>Tracheophyta</taxon>
        <taxon>Spermatophyta</taxon>
        <taxon>Magnoliopsida</taxon>
        <taxon>eudicotyledons</taxon>
        <taxon>Gunneridae</taxon>
        <taxon>Pentapetalae</taxon>
        <taxon>rosids</taxon>
        <taxon>fabids</taxon>
        <taxon>Malpighiales</taxon>
        <taxon>Rhizophoraceae</taxon>
        <taxon>Rhizophora</taxon>
    </lineage>
</organism>
<accession>A0A2P2R4U8</accession>
<evidence type="ECO:0000313" key="1">
    <source>
        <dbReference type="EMBL" id="MBX74235.1"/>
    </source>
</evidence>
<name>A0A2P2R4U8_RHIMU</name>